<sequence>METDGKNLRRGWTTGTCAAAATKAACQALLTGSFPDLVDVELPNGSRPAFVLATEEKGDGFARAGIVKDAGDDPDVTHGALIESTLRRTEKGSGIRFKAGKGVGIVTRPGLPLSVGEPAINPVPRQMILAAIHEVAGAEADFEVEISVRDGETLAEKTLNGRLGIVGGLSILGTTGIVIPFSCSAWIHSIWRGIDVARAEGLPHLLGATGNASEKAGQAFYGLPETALIDMGDFIGGMLKYLKSHPVPRVTVAGGVAKMTKLAQGMLDVHSKRGLADLEALAKLAEDAGATSELFTAIRHANMVAHAFQLAETAGIDLGHIVAQKAWVTAAAALGRDDIALDILVFDRDGNLKGRTAPTPSNRAAPIFEGPIG</sequence>
<organism evidence="6 7">
    <name type="scientific">Rhizobium rhizogenes</name>
    <name type="common">Agrobacterium rhizogenes</name>
    <dbReference type="NCBI Taxonomy" id="359"/>
    <lineage>
        <taxon>Bacteria</taxon>
        <taxon>Pseudomonadati</taxon>
        <taxon>Pseudomonadota</taxon>
        <taxon>Alphaproteobacteria</taxon>
        <taxon>Hyphomicrobiales</taxon>
        <taxon>Rhizobiaceae</taxon>
        <taxon>Rhizobium/Agrobacterium group</taxon>
        <taxon>Rhizobium</taxon>
    </lineage>
</organism>
<keyword evidence="4 5" id="KW-0949">S-adenosyl-L-methionine</keyword>
<comment type="caution">
    <text evidence="6">The sequence shown here is derived from an EMBL/GenBank/DDBJ whole genome shotgun (WGS) entry which is preliminary data.</text>
</comment>
<name>A0AA92C285_RHIRH</name>
<dbReference type="AlphaFoldDB" id="A0AA92C285"/>
<comment type="pathway">
    <text evidence="5">Cofactor biosynthesis; adenosylcobalamin biosynthesis; cob(II)yrinate a,c-diamide from sirohydrochlorin (anaerobic route): step 6/10.</text>
</comment>
<dbReference type="PANTHER" id="PTHR35863:SF1">
    <property type="entry name" value="COBALT-PRECORRIN-5B C(1)-METHYLTRANSFERASE"/>
    <property type="match status" value="1"/>
</dbReference>
<dbReference type="EMBL" id="QDFR01000004">
    <property type="protein sequence ID" value="PVE53138.1"/>
    <property type="molecule type" value="Genomic_DNA"/>
</dbReference>
<dbReference type="GO" id="GO:0008168">
    <property type="term" value="F:methyltransferase activity"/>
    <property type="evidence" value="ECO:0007669"/>
    <property type="project" value="UniProtKB-UniRule"/>
</dbReference>
<reference evidence="6 7" key="1">
    <citation type="submission" date="2018-04" db="EMBL/GenBank/DDBJ databases">
        <authorList>
            <person name="Hagen T."/>
        </authorList>
    </citation>
    <scope>NUCLEOTIDE SEQUENCE [LARGE SCALE GENOMIC DNA]</scope>
    <source>
        <strain evidence="6 7">TPD7009</strain>
    </source>
</reference>
<dbReference type="HAMAP" id="MF_00787">
    <property type="entry name" value="CbiD"/>
    <property type="match status" value="1"/>
</dbReference>
<comment type="function">
    <text evidence="5">Catalyzes the methylation of C-1 in cobalt-precorrin-5B to form cobalt-precorrin-6A.</text>
</comment>
<dbReference type="Pfam" id="PF01888">
    <property type="entry name" value="CbiD"/>
    <property type="match status" value="1"/>
</dbReference>
<dbReference type="PANTHER" id="PTHR35863">
    <property type="entry name" value="COBALT-PRECORRIN-5B C(1)-METHYLTRANSFERASE"/>
    <property type="match status" value="1"/>
</dbReference>
<dbReference type="InterPro" id="IPR002748">
    <property type="entry name" value="CbiD"/>
</dbReference>
<dbReference type="PIRSF" id="PIRSF026782">
    <property type="entry name" value="CbiD"/>
    <property type="match status" value="1"/>
</dbReference>
<keyword evidence="1 5" id="KW-0169">Cobalamin biosynthesis</keyword>
<keyword evidence="3 5" id="KW-0808">Transferase</keyword>
<dbReference type="EC" id="2.1.1.195" evidence="5"/>
<evidence type="ECO:0000256" key="5">
    <source>
        <dbReference type="HAMAP-Rule" id="MF_00787"/>
    </source>
</evidence>
<protein>
    <recommendedName>
        <fullName evidence="5">Cobalt-precorrin-5B C(1)-methyltransferase</fullName>
        <ecNumber evidence="5">2.1.1.195</ecNumber>
    </recommendedName>
    <alternativeName>
        <fullName evidence="5">Cobalt-precorrin-6A synthase</fullName>
    </alternativeName>
</protein>
<dbReference type="SUPFAM" id="SSF111342">
    <property type="entry name" value="CbiD-like"/>
    <property type="match status" value="1"/>
</dbReference>
<proteinExistence type="inferred from homology"/>
<dbReference type="NCBIfam" id="TIGR00312">
    <property type="entry name" value="cbiD"/>
    <property type="match status" value="1"/>
</dbReference>
<evidence type="ECO:0000256" key="4">
    <source>
        <dbReference type="ARBA" id="ARBA00022691"/>
    </source>
</evidence>
<keyword evidence="2 5" id="KW-0489">Methyltransferase</keyword>
<evidence type="ECO:0000256" key="3">
    <source>
        <dbReference type="ARBA" id="ARBA00022679"/>
    </source>
</evidence>
<evidence type="ECO:0000256" key="2">
    <source>
        <dbReference type="ARBA" id="ARBA00022603"/>
    </source>
</evidence>
<evidence type="ECO:0000256" key="1">
    <source>
        <dbReference type="ARBA" id="ARBA00022573"/>
    </source>
</evidence>
<dbReference type="NCBIfam" id="NF000849">
    <property type="entry name" value="PRK00075.1-1"/>
    <property type="match status" value="1"/>
</dbReference>
<evidence type="ECO:0000313" key="7">
    <source>
        <dbReference type="Proteomes" id="UP000244335"/>
    </source>
</evidence>
<dbReference type="InterPro" id="IPR036074">
    <property type="entry name" value="CbiD_sf"/>
</dbReference>
<dbReference type="Gene3D" id="3.30.2110.10">
    <property type="entry name" value="CbiD-like"/>
    <property type="match status" value="1"/>
</dbReference>
<evidence type="ECO:0000313" key="6">
    <source>
        <dbReference type="EMBL" id="PVE53138.1"/>
    </source>
</evidence>
<comment type="similarity">
    <text evidence="5">Belongs to the CbiD family.</text>
</comment>
<gene>
    <name evidence="5" type="primary">cbiD</name>
    <name evidence="6" type="ORF">DC430_14495</name>
</gene>
<comment type="catalytic activity">
    <reaction evidence="5">
        <text>Co-precorrin-5B + S-adenosyl-L-methionine = Co-precorrin-6A + S-adenosyl-L-homocysteine</text>
        <dbReference type="Rhea" id="RHEA:26285"/>
        <dbReference type="ChEBI" id="CHEBI:57856"/>
        <dbReference type="ChEBI" id="CHEBI:59789"/>
        <dbReference type="ChEBI" id="CHEBI:60063"/>
        <dbReference type="ChEBI" id="CHEBI:60064"/>
        <dbReference type="EC" id="2.1.1.195"/>
    </reaction>
</comment>
<dbReference type="GO" id="GO:0032259">
    <property type="term" value="P:methylation"/>
    <property type="evidence" value="ECO:0007669"/>
    <property type="project" value="UniProtKB-KW"/>
</dbReference>
<dbReference type="Proteomes" id="UP000244335">
    <property type="component" value="Unassembled WGS sequence"/>
</dbReference>
<accession>A0AA92C285</accession>
<dbReference type="RefSeq" id="WP_116494250.1">
    <property type="nucleotide sequence ID" value="NZ_QDFR01000004.1"/>
</dbReference>
<dbReference type="GO" id="GO:0019251">
    <property type="term" value="P:anaerobic cobalamin biosynthetic process"/>
    <property type="evidence" value="ECO:0007669"/>
    <property type="project" value="UniProtKB-UniRule"/>
</dbReference>